<evidence type="ECO:0000313" key="2">
    <source>
        <dbReference type="EMBL" id="PMP71604.1"/>
    </source>
</evidence>
<feature type="signal peptide" evidence="1">
    <location>
        <begin position="1"/>
        <end position="22"/>
    </location>
</feature>
<comment type="caution">
    <text evidence="2">The sequence shown here is derived from an EMBL/GenBank/DDBJ whole genome shotgun (WGS) entry which is preliminary data.</text>
</comment>
<dbReference type="AlphaFoldDB" id="A0A2J6WMI5"/>
<gene>
    <name evidence="2" type="ORF">C0187_03650</name>
</gene>
<accession>A0A2J6WMI5</accession>
<evidence type="ECO:0000256" key="1">
    <source>
        <dbReference type="SAM" id="SignalP"/>
    </source>
</evidence>
<dbReference type="PANTHER" id="PTHR41247:SF1">
    <property type="entry name" value="HTH-TYPE TRANSCRIPTIONAL REPRESSOR YCNK"/>
    <property type="match status" value="1"/>
</dbReference>
<organism evidence="2 3">
    <name type="scientific">Calditerrivibrio nitroreducens</name>
    <dbReference type="NCBI Taxonomy" id="477976"/>
    <lineage>
        <taxon>Bacteria</taxon>
        <taxon>Pseudomonadati</taxon>
        <taxon>Deferribacterota</taxon>
        <taxon>Deferribacteres</taxon>
        <taxon>Deferribacterales</taxon>
        <taxon>Calditerrivibrionaceae</taxon>
    </lineage>
</organism>
<dbReference type="Pfam" id="PF05573">
    <property type="entry name" value="NosL"/>
    <property type="match status" value="2"/>
</dbReference>
<dbReference type="InterPro" id="IPR008719">
    <property type="entry name" value="N2O_reductase_NosL"/>
</dbReference>
<protein>
    <submittedName>
        <fullName evidence="2">Nitrous oxide reductase</fullName>
    </submittedName>
</protein>
<reference evidence="2 3" key="1">
    <citation type="submission" date="2018-01" db="EMBL/GenBank/DDBJ databases">
        <title>Metagenomic assembled genomes from two thermal pools in the Uzon Caldera, Kamchatka, Russia.</title>
        <authorList>
            <person name="Wilkins L."/>
            <person name="Ettinger C."/>
        </authorList>
    </citation>
    <scope>NUCLEOTIDE SEQUENCE [LARGE SCALE GENOMIC DNA]</scope>
    <source>
        <strain evidence="2">ZAV-05</strain>
    </source>
</reference>
<feature type="chain" id="PRO_5014357453" evidence="1">
    <location>
        <begin position="23"/>
        <end position="368"/>
    </location>
</feature>
<dbReference type="RefSeq" id="WP_424605441.1">
    <property type="nucleotide sequence ID" value="NZ_JBNAVA010000004.1"/>
</dbReference>
<dbReference type="EMBL" id="PNIN01000038">
    <property type="protein sequence ID" value="PMP71604.1"/>
    <property type="molecule type" value="Genomic_DNA"/>
</dbReference>
<dbReference type="Proteomes" id="UP000242881">
    <property type="component" value="Unassembled WGS sequence"/>
</dbReference>
<sequence length="368" mass="42377">MFKFQKILFLIVFSLFAFSVYAEFSKLPTHEPTLLQKGEAKHWCPICGMNLKSYYKTNHAVKLKNGDYKQYCSIRCLAFDYDSIKNKIDKILVVDVASDKFIDAEKAYYVVGSNVPGTMSAVSKLAFEKKEDAEKFAKEHGGVIKRFDETFRIALESLNEDIVVFANKKKTSIYPVGEKIYNTVCKPIDLGKFKKINELKASIVNEKLCGELDEKKAQAVALYLWEVKRFEQNSEEHIHLSKDEKCPVCGMYVYKYPNWAAEIKTKNGRFVFDGVKDMMKFYFEPHKYAKGTTRNDFTKMVVTDYYTLKSIDGKKAYYVIGSRVLGPMGKELIPFVSENDAKNFMMDYGGDKILKFEEITPDIIKKLD</sequence>
<dbReference type="Gene3D" id="3.30.70.2050">
    <property type="match status" value="2"/>
</dbReference>
<proteinExistence type="predicted"/>
<name>A0A2J6WMI5_9BACT</name>
<keyword evidence="1" id="KW-0732">Signal</keyword>
<dbReference type="SUPFAM" id="SSF160387">
    <property type="entry name" value="NosL/MerB-like"/>
    <property type="match status" value="2"/>
</dbReference>
<dbReference type="PANTHER" id="PTHR41247">
    <property type="entry name" value="HTH-TYPE TRANSCRIPTIONAL REPRESSOR YCNK"/>
    <property type="match status" value="1"/>
</dbReference>
<evidence type="ECO:0000313" key="3">
    <source>
        <dbReference type="Proteomes" id="UP000242881"/>
    </source>
</evidence>